<dbReference type="OrthoDB" id="3214872at2"/>
<comment type="caution">
    <text evidence="2">The sequence shown here is derived from an EMBL/GenBank/DDBJ whole genome shotgun (WGS) entry which is preliminary data.</text>
</comment>
<feature type="compositionally biased region" description="Low complexity" evidence="1">
    <location>
        <begin position="233"/>
        <end position="244"/>
    </location>
</feature>
<protein>
    <submittedName>
        <fullName evidence="2">Uncharacterized protein</fullName>
    </submittedName>
</protein>
<proteinExistence type="predicted"/>
<feature type="region of interest" description="Disordered" evidence="1">
    <location>
        <begin position="268"/>
        <end position="298"/>
    </location>
</feature>
<gene>
    <name evidence="2" type="ORF">CC117_08735</name>
</gene>
<feature type="region of interest" description="Disordered" evidence="1">
    <location>
        <begin position="128"/>
        <end position="244"/>
    </location>
</feature>
<dbReference type="AlphaFoldDB" id="A0A1S1RM25"/>
<evidence type="ECO:0000313" key="3">
    <source>
        <dbReference type="Proteomes" id="UP000179627"/>
    </source>
</evidence>
<name>A0A1S1RM25_9ACTN</name>
<accession>A0A1S1RM25</accession>
<dbReference type="Proteomes" id="UP000179627">
    <property type="component" value="Unassembled WGS sequence"/>
</dbReference>
<dbReference type="EMBL" id="MBLM01000003">
    <property type="protein sequence ID" value="OHV45854.1"/>
    <property type="molecule type" value="Genomic_DNA"/>
</dbReference>
<feature type="region of interest" description="Disordered" evidence="1">
    <location>
        <begin position="1"/>
        <end position="21"/>
    </location>
</feature>
<organism evidence="2 3">
    <name type="scientific">Parafrankia colletiae</name>
    <dbReference type="NCBI Taxonomy" id="573497"/>
    <lineage>
        <taxon>Bacteria</taxon>
        <taxon>Bacillati</taxon>
        <taxon>Actinomycetota</taxon>
        <taxon>Actinomycetes</taxon>
        <taxon>Frankiales</taxon>
        <taxon>Frankiaceae</taxon>
        <taxon>Parafrankia</taxon>
    </lineage>
</organism>
<keyword evidence="3" id="KW-1185">Reference proteome</keyword>
<feature type="compositionally biased region" description="Low complexity" evidence="1">
    <location>
        <begin position="150"/>
        <end position="174"/>
    </location>
</feature>
<feature type="compositionally biased region" description="Low complexity" evidence="1">
    <location>
        <begin position="182"/>
        <end position="193"/>
    </location>
</feature>
<reference evidence="3" key="1">
    <citation type="submission" date="2016-07" db="EMBL/GenBank/DDBJ databases">
        <title>Sequence Frankia sp. strain CcI1.17.</title>
        <authorList>
            <person name="Ghodhbane-Gtari F."/>
            <person name="Swanson E."/>
            <person name="Gueddou A."/>
            <person name="Morris K."/>
            <person name="Hezbri K."/>
            <person name="Ktari A."/>
            <person name="Nouioui I."/>
            <person name="Abebe-Akele F."/>
            <person name="Simpson S."/>
            <person name="Thomas K."/>
            <person name="Gtari M."/>
            <person name="Tisa L.S."/>
            <person name="Hurst S."/>
        </authorList>
    </citation>
    <scope>NUCLEOTIDE SEQUENCE [LARGE SCALE GENOMIC DNA]</scope>
    <source>
        <strain evidence="3">Cc1.17</strain>
    </source>
</reference>
<sequence length="298" mass="31651">MVARELWSKSEPTKVQRSRTRDLSRQFRGEKAIEWRVIEVYLQLLFAAADPELPQQLEQLRLMHVEAFGATVDPDGQPAPETDEPTIDAAYVAELSRQLDEARTRAAFATALLVIVQAENTALRGRSRSFDWFGPAGEQQTPNRSRRRGTAGAAGTADATRAAGAQEAARAAGGHQPGTGGSASPSEPSANSPIDPITAPIARRQAYRAAQRRRSGFPAGGGGEPLPAPVRLPTHTTAPAVPAQVPGPAAGYSLAALTRYRAVPAAPRRAPGAEAAPSDDLGLDILVGREKRRRGGPR</sequence>
<evidence type="ECO:0000313" key="2">
    <source>
        <dbReference type="EMBL" id="OHV45854.1"/>
    </source>
</evidence>
<evidence type="ECO:0000256" key="1">
    <source>
        <dbReference type="SAM" id="MobiDB-lite"/>
    </source>
</evidence>